<evidence type="ECO:0000256" key="1">
    <source>
        <dbReference type="SAM" id="Phobius"/>
    </source>
</evidence>
<comment type="caution">
    <text evidence="2">The sequence shown here is derived from an EMBL/GenBank/DDBJ whole genome shotgun (WGS) entry which is preliminary data.</text>
</comment>
<dbReference type="Proteomes" id="UP001519887">
    <property type="component" value="Unassembled WGS sequence"/>
</dbReference>
<protein>
    <submittedName>
        <fullName evidence="2">DUF2752 domain-containing protein</fullName>
    </submittedName>
</protein>
<keyword evidence="1" id="KW-0472">Membrane</keyword>
<feature type="transmembrane region" description="Helical" evidence="1">
    <location>
        <begin position="17"/>
        <end position="35"/>
    </location>
</feature>
<accession>A0ABS7BWH2</accession>
<evidence type="ECO:0000313" key="3">
    <source>
        <dbReference type="Proteomes" id="UP001519887"/>
    </source>
</evidence>
<organism evidence="2 3">
    <name type="scientific">Paenibacillus sepulcri</name>
    <dbReference type="NCBI Taxonomy" id="359917"/>
    <lineage>
        <taxon>Bacteria</taxon>
        <taxon>Bacillati</taxon>
        <taxon>Bacillota</taxon>
        <taxon>Bacilli</taxon>
        <taxon>Bacillales</taxon>
        <taxon>Paenibacillaceae</taxon>
        <taxon>Paenibacillus</taxon>
    </lineage>
</organism>
<dbReference type="Pfam" id="PF10825">
    <property type="entry name" value="DUF2752"/>
    <property type="match status" value="1"/>
</dbReference>
<keyword evidence="1" id="KW-0812">Transmembrane</keyword>
<evidence type="ECO:0000313" key="2">
    <source>
        <dbReference type="EMBL" id="MBW7453006.1"/>
    </source>
</evidence>
<keyword evidence="3" id="KW-1185">Reference proteome</keyword>
<keyword evidence="1" id="KW-1133">Transmembrane helix</keyword>
<reference evidence="2 3" key="1">
    <citation type="submission" date="2021-07" db="EMBL/GenBank/DDBJ databases">
        <title>Paenibacillus radiodurans sp. nov., isolated from the southeastern edge of Tengger Desert.</title>
        <authorList>
            <person name="Zhang G."/>
        </authorList>
    </citation>
    <scope>NUCLEOTIDE SEQUENCE [LARGE SCALE GENOMIC DNA]</scope>
    <source>
        <strain evidence="2 3">CCM 7311</strain>
    </source>
</reference>
<dbReference type="EMBL" id="JAHZIK010000032">
    <property type="protein sequence ID" value="MBW7453006.1"/>
    <property type="molecule type" value="Genomic_DNA"/>
</dbReference>
<name>A0ABS7BWH2_9BACL</name>
<feature type="transmembrane region" description="Helical" evidence="1">
    <location>
        <begin position="106"/>
        <end position="126"/>
    </location>
</feature>
<feature type="transmembrane region" description="Helical" evidence="1">
    <location>
        <begin position="75"/>
        <end position="94"/>
    </location>
</feature>
<proteinExistence type="predicted"/>
<dbReference type="RefSeq" id="WP_210046329.1">
    <property type="nucleotide sequence ID" value="NZ_JBHRUP010000001.1"/>
</dbReference>
<gene>
    <name evidence="2" type="ORF">K0U00_02985</name>
</gene>
<dbReference type="InterPro" id="IPR021215">
    <property type="entry name" value="DUF2752"/>
</dbReference>
<sequence length="134" mass="15106">MLIKWHIGLNPTRYPKLAWGALLGAGGFIYLKIWLPATNLGVPCVFHELTGQYCPGCGITRSALSLLQLDFNQSFRYNPLIYFIMPLYAAYLVANKKQKPRISKTIMTVMLTVTVAFGIVRNIPLFDWLAPTEV</sequence>